<evidence type="ECO:0000256" key="1">
    <source>
        <dbReference type="SAM" id="MobiDB-lite"/>
    </source>
</evidence>
<reference evidence="2" key="1">
    <citation type="journal article" date="2019" name="Sci. Rep.">
        <title>Draft genome of Tanacetum cinerariifolium, the natural source of mosquito coil.</title>
        <authorList>
            <person name="Yamashiro T."/>
            <person name="Shiraishi A."/>
            <person name="Satake H."/>
            <person name="Nakayama K."/>
        </authorList>
    </citation>
    <scope>NUCLEOTIDE SEQUENCE</scope>
</reference>
<organism evidence="2">
    <name type="scientific">Tanacetum cinerariifolium</name>
    <name type="common">Dalmatian daisy</name>
    <name type="synonym">Chrysanthemum cinerariifolium</name>
    <dbReference type="NCBI Taxonomy" id="118510"/>
    <lineage>
        <taxon>Eukaryota</taxon>
        <taxon>Viridiplantae</taxon>
        <taxon>Streptophyta</taxon>
        <taxon>Embryophyta</taxon>
        <taxon>Tracheophyta</taxon>
        <taxon>Spermatophyta</taxon>
        <taxon>Magnoliopsida</taxon>
        <taxon>eudicotyledons</taxon>
        <taxon>Gunneridae</taxon>
        <taxon>Pentapetalae</taxon>
        <taxon>asterids</taxon>
        <taxon>campanulids</taxon>
        <taxon>Asterales</taxon>
        <taxon>Asteraceae</taxon>
        <taxon>Asteroideae</taxon>
        <taxon>Anthemideae</taxon>
        <taxon>Anthemidinae</taxon>
        <taxon>Tanacetum</taxon>
    </lineage>
</organism>
<dbReference type="AlphaFoldDB" id="A0A6L2J393"/>
<dbReference type="EMBL" id="BKCJ010000218">
    <property type="protein sequence ID" value="GEU31100.1"/>
    <property type="molecule type" value="Genomic_DNA"/>
</dbReference>
<evidence type="ECO:0000313" key="2">
    <source>
        <dbReference type="EMBL" id="GEU31100.1"/>
    </source>
</evidence>
<name>A0A6L2J393_TANCI</name>
<comment type="caution">
    <text evidence="2">The sequence shown here is derived from an EMBL/GenBank/DDBJ whole genome shotgun (WGS) entry which is preliminary data.</text>
</comment>
<proteinExistence type="predicted"/>
<feature type="region of interest" description="Disordered" evidence="1">
    <location>
        <begin position="148"/>
        <end position="169"/>
    </location>
</feature>
<gene>
    <name evidence="2" type="ORF">Tci_003078</name>
</gene>
<sequence length="226" mass="24900">MQNLKDSSDPIIAMNMELALIAKEFKVNTIPTKNNQRSSLIPHNSQIIHPGMNTSQDIKIQMVYDNVGDQVRHNVVQNDGNEYGNGNVKKTLAEGNGNGITGNPIRCYNCQGEGIQSTQEEFEFMATVDSYEETERVKVNYTLEDTLQQASTSGTQSNNAPVYDSDGSTESVRLQAQLGDLKGIPTASDEFPLPEYFPTASEEMFPLLSLRDAPAEEVCTADEVKD</sequence>
<protein>
    <submittedName>
        <fullName evidence="2">Uncharacterized protein</fullName>
    </submittedName>
</protein>
<accession>A0A6L2J393</accession>